<organism evidence="1 2">
    <name type="scientific">Trifolium medium</name>
    <dbReference type="NCBI Taxonomy" id="97028"/>
    <lineage>
        <taxon>Eukaryota</taxon>
        <taxon>Viridiplantae</taxon>
        <taxon>Streptophyta</taxon>
        <taxon>Embryophyta</taxon>
        <taxon>Tracheophyta</taxon>
        <taxon>Spermatophyta</taxon>
        <taxon>Magnoliopsida</taxon>
        <taxon>eudicotyledons</taxon>
        <taxon>Gunneridae</taxon>
        <taxon>Pentapetalae</taxon>
        <taxon>rosids</taxon>
        <taxon>fabids</taxon>
        <taxon>Fabales</taxon>
        <taxon>Fabaceae</taxon>
        <taxon>Papilionoideae</taxon>
        <taxon>50 kb inversion clade</taxon>
        <taxon>NPAAA clade</taxon>
        <taxon>Hologalegina</taxon>
        <taxon>IRL clade</taxon>
        <taxon>Trifolieae</taxon>
        <taxon>Trifolium</taxon>
    </lineage>
</organism>
<dbReference type="AlphaFoldDB" id="A0A392MPD9"/>
<evidence type="ECO:0000313" key="1">
    <source>
        <dbReference type="EMBL" id="MCH89093.1"/>
    </source>
</evidence>
<accession>A0A392MPD9</accession>
<dbReference type="EMBL" id="LXQA010015450">
    <property type="protein sequence ID" value="MCH89093.1"/>
    <property type="molecule type" value="Genomic_DNA"/>
</dbReference>
<gene>
    <name evidence="1" type="ORF">A2U01_0009986</name>
</gene>
<feature type="non-terminal residue" evidence="1">
    <location>
        <position position="65"/>
    </location>
</feature>
<reference evidence="1 2" key="1">
    <citation type="journal article" date="2018" name="Front. Plant Sci.">
        <title>Red Clover (Trifolium pratense) and Zigzag Clover (T. medium) - A Picture of Genomic Similarities and Differences.</title>
        <authorList>
            <person name="Dluhosova J."/>
            <person name="Istvanek J."/>
            <person name="Nedelnik J."/>
            <person name="Repkova J."/>
        </authorList>
    </citation>
    <scope>NUCLEOTIDE SEQUENCE [LARGE SCALE GENOMIC DNA]</scope>
    <source>
        <strain evidence="2">cv. 10/8</strain>
        <tissue evidence="1">Leaf</tissue>
    </source>
</reference>
<sequence length="65" mass="7521">MIERVSRFGHHCLKRKGKQIRASLLRLKRDVRGQHSPMSWCEPYKTSSIKGLLGNTLAREQSLTE</sequence>
<name>A0A392MPD9_9FABA</name>
<keyword evidence="2" id="KW-1185">Reference proteome</keyword>
<evidence type="ECO:0000313" key="2">
    <source>
        <dbReference type="Proteomes" id="UP000265520"/>
    </source>
</evidence>
<comment type="caution">
    <text evidence="1">The sequence shown here is derived from an EMBL/GenBank/DDBJ whole genome shotgun (WGS) entry which is preliminary data.</text>
</comment>
<protein>
    <submittedName>
        <fullName evidence="1">Uncharacterized protein</fullName>
    </submittedName>
</protein>
<proteinExistence type="predicted"/>
<dbReference type="Proteomes" id="UP000265520">
    <property type="component" value="Unassembled WGS sequence"/>
</dbReference>